<evidence type="ECO:0000256" key="7">
    <source>
        <dbReference type="ARBA" id="ARBA00023180"/>
    </source>
</evidence>
<dbReference type="EMBL" id="CAJGYO010000005">
    <property type="protein sequence ID" value="CAD6231180.1"/>
    <property type="molecule type" value="Genomic_DNA"/>
</dbReference>
<keyword evidence="2" id="KW-0723">Serine/threonine-protein kinase</keyword>
<evidence type="ECO:0000256" key="8">
    <source>
        <dbReference type="SAM" id="Phobius"/>
    </source>
</evidence>
<comment type="caution">
    <text evidence="11">The sequence shown here is derived from an EMBL/GenBank/DDBJ whole genome shotgun (WGS) entry which is preliminary data.</text>
</comment>
<protein>
    <recommendedName>
        <fullName evidence="10">Wall-associated receptor kinase galacturonan-binding domain-containing protein</fullName>
    </recommendedName>
</protein>
<dbReference type="Gene3D" id="1.10.510.10">
    <property type="entry name" value="Transferase(Phosphotransferase) domain 1"/>
    <property type="match status" value="1"/>
</dbReference>
<evidence type="ECO:0000256" key="6">
    <source>
        <dbReference type="ARBA" id="ARBA00023136"/>
    </source>
</evidence>
<keyword evidence="2" id="KW-0418">Kinase</keyword>
<dbReference type="InterPro" id="IPR045874">
    <property type="entry name" value="LRK10/LRL21-25-like"/>
</dbReference>
<keyword evidence="4 9" id="KW-0732">Signal</keyword>
<keyword evidence="6 8" id="KW-0472">Membrane</keyword>
<feature type="transmembrane region" description="Helical" evidence="8">
    <location>
        <begin position="285"/>
        <end position="304"/>
    </location>
</feature>
<dbReference type="PANTHER" id="PTHR27009">
    <property type="entry name" value="RUST RESISTANCE KINASE LR10-RELATED"/>
    <property type="match status" value="1"/>
</dbReference>
<sequence>MANSCTAFLHPSAIWQALLVFISVAAVRATDAGGQVHAVDVGGQGQCPPFSCGNLHNISNPFRRPGDLEECGVKAYELVCSHGKATIRINTGTYFVTSINYTDHSFWVVDANLDMHSSCPLPRWDQLPYTYDGSYWTSGLHFHYDLCTEDTDIWACFVNCSKSITNSSSYYLSGCLVNDLEPSCGYLAMTPFVYRGSWRTEYPLENASYTNIIEYVRKGFAVRLPYDSYSGRNASWIFKRCRNNSTSYFHEQLFGTSILNWTRAFFWSESHFVQCVYSYHTPNHMFQWFVIAIVSAISVAKLYFVLCRLVLPALVVFTFLAYKYWKTRITIDAVEKFLQMQQLLGPISFGAISSKSDVYSFGMLLLEMAGGRRNADQNTANSSRAYYPAWVYDRLAAQEVGEISIVADMHELERKLCIVGLGCIQMKPQDRPTMSEVIDMLECGIDGLQMPSRPFFCDDHMVDIDSYHFMSELNAIEEEDD</sequence>
<evidence type="ECO:0000256" key="3">
    <source>
        <dbReference type="ARBA" id="ARBA00022692"/>
    </source>
</evidence>
<keyword evidence="7" id="KW-0325">Glycoprotein</keyword>
<feature type="signal peptide" evidence="9">
    <location>
        <begin position="1"/>
        <end position="29"/>
    </location>
</feature>
<dbReference type="SUPFAM" id="SSF56112">
    <property type="entry name" value="Protein kinase-like (PK-like)"/>
    <property type="match status" value="1"/>
</dbReference>
<keyword evidence="12" id="KW-1185">Reference proteome</keyword>
<proteinExistence type="predicted"/>
<evidence type="ECO:0000256" key="9">
    <source>
        <dbReference type="SAM" id="SignalP"/>
    </source>
</evidence>
<feature type="chain" id="PRO_5032583100" description="Wall-associated receptor kinase galacturonan-binding domain-containing protein" evidence="9">
    <location>
        <begin position="30"/>
        <end position="481"/>
    </location>
</feature>
<organism evidence="11 12">
    <name type="scientific">Miscanthus lutarioriparius</name>
    <dbReference type="NCBI Taxonomy" id="422564"/>
    <lineage>
        <taxon>Eukaryota</taxon>
        <taxon>Viridiplantae</taxon>
        <taxon>Streptophyta</taxon>
        <taxon>Embryophyta</taxon>
        <taxon>Tracheophyta</taxon>
        <taxon>Spermatophyta</taxon>
        <taxon>Magnoliopsida</taxon>
        <taxon>Liliopsida</taxon>
        <taxon>Poales</taxon>
        <taxon>Poaceae</taxon>
        <taxon>PACMAD clade</taxon>
        <taxon>Panicoideae</taxon>
        <taxon>Andropogonodae</taxon>
        <taxon>Andropogoneae</taxon>
        <taxon>Saccharinae</taxon>
        <taxon>Miscanthus</taxon>
    </lineage>
</organism>
<evidence type="ECO:0000256" key="1">
    <source>
        <dbReference type="ARBA" id="ARBA00004479"/>
    </source>
</evidence>
<evidence type="ECO:0000256" key="5">
    <source>
        <dbReference type="ARBA" id="ARBA00022989"/>
    </source>
</evidence>
<reference evidence="11" key="1">
    <citation type="submission" date="2020-10" db="EMBL/GenBank/DDBJ databases">
        <authorList>
            <person name="Han B."/>
            <person name="Lu T."/>
            <person name="Zhao Q."/>
            <person name="Huang X."/>
            <person name="Zhao Y."/>
        </authorList>
    </citation>
    <scope>NUCLEOTIDE SEQUENCE</scope>
</reference>
<feature type="domain" description="Wall-associated receptor kinase galacturonan-binding" evidence="10">
    <location>
        <begin position="47"/>
        <end position="110"/>
    </location>
</feature>
<dbReference type="InterPro" id="IPR011009">
    <property type="entry name" value="Kinase-like_dom_sf"/>
</dbReference>
<dbReference type="OrthoDB" id="673708at2759"/>
<evidence type="ECO:0000259" key="10">
    <source>
        <dbReference type="Pfam" id="PF13947"/>
    </source>
</evidence>
<dbReference type="GO" id="GO:0004674">
    <property type="term" value="F:protein serine/threonine kinase activity"/>
    <property type="evidence" value="ECO:0007669"/>
    <property type="project" value="UniProtKB-KW"/>
</dbReference>
<gene>
    <name evidence="11" type="ORF">NCGR_LOCUS21293</name>
</gene>
<dbReference type="GO" id="GO:0030247">
    <property type="term" value="F:polysaccharide binding"/>
    <property type="evidence" value="ECO:0007669"/>
    <property type="project" value="InterPro"/>
</dbReference>
<dbReference type="Proteomes" id="UP000604825">
    <property type="component" value="Unassembled WGS sequence"/>
</dbReference>
<evidence type="ECO:0000256" key="2">
    <source>
        <dbReference type="ARBA" id="ARBA00022527"/>
    </source>
</evidence>
<keyword evidence="2" id="KW-0808">Transferase</keyword>
<evidence type="ECO:0000313" key="12">
    <source>
        <dbReference type="Proteomes" id="UP000604825"/>
    </source>
</evidence>
<evidence type="ECO:0000256" key="4">
    <source>
        <dbReference type="ARBA" id="ARBA00022729"/>
    </source>
</evidence>
<dbReference type="GO" id="GO:0016020">
    <property type="term" value="C:membrane"/>
    <property type="evidence" value="ECO:0007669"/>
    <property type="project" value="UniProtKB-SubCell"/>
</dbReference>
<dbReference type="Pfam" id="PF13947">
    <property type="entry name" value="GUB_WAK_bind"/>
    <property type="match status" value="1"/>
</dbReference>
<name>A0A811P042_9POAL</name>
<accession>A0A811P042</accession>
<dbReference type="InterPro" id="IPR025287">
    <property type="entry name" value="WAK_GUB"/>
</dbReference>
<comment type="subcellular location">
    <subcellularLocation>
        <location evidence="1">Membrane</location>
        <topology evidence="1">Single-pass type I membrane protein</topology>
    </subcellularLocation>
</comment>
<keyword evidence="3 8" id="KW-0812">Transmembrane</keyword>
<keyword evidence="5 8" id="KW-1133">Transmembrane helix</keyword>
<evidence type="ECO:0000313" key="11">
    <source>
        <dbReference type="EMBL" id="CAD6231180.1"/>
    </source>
</evidence>
<dbReference type="AlphaFoldDB" id="A0A811P042"/>